<organism evidence="1 2">
    <name type="scientific">Artaxa digramma nucleopolyhedrovirus</name>
    <dbReference type="NCBI Taxonomy" id="3070910"/>
    <lineage>
        <taxon>Viruses</taxon>
        <taxon>Viruses incertae sedis</taxon>
        <taxon>Naldaviricetes</taxon>
        <taxon>Lefavirales</taxon>
        <taxon>Baculoviridae</taxon>
        <taxon>Alphabaculovirus</taxon>
        <taxon>Alphabaculovirus ardigrammae</taxon>
    </lineage>
</organism>
<evidence type="ECO:0000313" key="2">
    <source>
        <dbReference type="Proteomes" id="UP000830275"/>
    </source>
</evidence>
<keyword evidence="2" id="KW-1185">Reference proteome</keyword>
<reference evidence="1 2" key="1">
    <citation type="journal article" date="2019" name="Viruses">
        <title>Genome Analysis of a Novel Clade II.b Alphabaculovirus Obtained from Artaxa digramma.</title>
        <authorList>
            <person name="Li J."/>
            <person name="Duan X."/>
            <person name="Wang Q."/>
            <person name="Zhang L."/>
            <person name="Deng F."/>
            <person name="Wang H."/>
            <person name="Hu Z."/>
            <person name="Wang M."/>
            <person name="Wang J."/>
        </authorList>
    </citation>
    <scope>NUCLEOTIDE SEQUENCE [LARGE SCALE GENOMIC DNA]</scope>
    <source>
        <strain evidence="1 2">424</strain>
    </source>
</reference>
<sequence>MQSLYTLAMHKVVASTFDAVDLYVPHYYFVMFEKNFVSCAEFVAENLDIKKSLKNHLCDEIYRDCINNYVSTAIKINKFSKCKVYHRTFKLNPKKFLIRECVNSLLAQDISTTNLERYDKESAQIFMKHMERFAETNLDMKKINLKAIDGVMAACENFKKNYRFFEFSRGYDTLKLQVKTYATQYFCNDPWLFYMYKNYYCDMLMKNYWEKFNDDITLKKYLLSFASAALKEVERLPLPRKNYTYSLHDLYRFTTLDHPTIAASCKVASKDDTYKNYAFSKFQFGLYECLKSHTNCVLTDVILKAICKSCNCCAEQH</sequence>
<dbReference type="EMBL" id="MN233792">
    <property type="protein sequence ID" value="QHB21717.1"/>
    <property type="molecule type" value="Genomic_DNA"/>
</dbReference>
<gene>
    <name evidence="1" type="primary">orf58</name>
    <name evidence="1" type="ORF">Eudi_ORF58</name>
</gene>
<proteinExistence type="predicted"/>
<name>A0AAE6R615_9ABAC</name>
<dbReference type="Proteomes" id="UP000830275">
    <property type="component" value="Segment"/>
</dbReference>
<accession>A0AAE6R615</accession>
<evidence type="ECO:0000313" key="1">
    <source>
        <dbReference type="EMBL" id="QHB21717.1"/>
    </source>
</evidence>
<protein>
    <submittedName>
        <fullName evidence="1">Orf58</fullName>
    </submittedName>
</protein>